<accession>A0A646HPZ7</accession>
<proteinExistence type="predicted"/>
<dbReference type="EMBL" id="VZBQ01000029">
    <property type="protein sequence ID" value="MQN88815.1"/>
    <property type="molecule type" value="Genomic_DNA"/>
</dbReference>
<name>A0A646HPZ7_9BACT</name>
<organism evidence="1 2">
    <name type="scientific">Segatella copri</name>
    <dbReference type="NCBI Taxonomy" id="165179"/>
    <lineage>
        <taxon>Bacteria</taxon>
        <taxon>Pseudomonadati</taxon>
        <taxon>Bacteroidota</taxon>
        <taxon>Bacteroidia</taxon>
        <taxon>Bacteroidales</taxon>
        <taxon>Prevotellaceae</taxon>
        <taxon>Segatella</taxon>
    </lineage>
</organism>
<sequence length="192" mass="21840">MLLDLFEYFAKFPATAGVTKGIANKGESSMEEYATVLKAIKDMPEKELVPEIENYVYGQSFDELKQRIDKLTGSFLFVDYGEVDMQSDGRRSFQCTQRIAVTVAMKLSAHADMLERVIANDRTLQMLSKVHARIMSDVETEGLYWMDRESITTCEIIPFVSAELQSYGWTLMLSATGADILDVHRLSRQMMH</sequence>
<comment type="caution">
    <text evidence="1">The sequence shown here is derived from an EMBL/GenBank/DDBJ whole genome shotgun (WGS) entry which is preliminary data.</text>
</comment>
<dbReference type="AlphaFoldDB" id="A0A646HPZ7"/>
<gene>
    <name evidence="1" type="ORF">F7D59_02805</name>
</gene>
<protein>
    <submittedName>
        <fullName evidence="1">Uncharacterized protein</fullName>
    </submittedName>
</protein>
<evidence type="ECO:0000313" key="2">
    <source>
        <dbReference type="Proteomes" id="UP000420635"/>
    </source>
</evidence>
<reference evidence="2" key="1">
    <citation type="submission" date="2019-09" db="EMBL/GenBank/DDBJ databases">
        <title>Distinct polysaccharide growth profiles of human intestinal Prevotella copri isolates.</title>
        <authorList>
            <person name="Fehlner-Peach H."/>
            <person name="Magnabosco C."/>
            <person name="Raghavan V."/>
            <person name="Scher J.U."/>
            <person name="Tett A."/>
            <person name="Cox L.M."/>
            <person name="Gottsegen C."/>
            <person name="Watters A."/>
            <person name="Wiltshire- Gordon J.D."/>
            <person name="Segata N."/>
            <person name="Bonneau R."/>
            <person name="Littman D.R."/>
        </authorList>
    </citation>
    <scope>NUCLEOTIDE SEQUENCE [LARGE SCALE GENOMIC DNA]</scope>
    <source>
        <strain evidence="2">iP54</strain>
    </source>
</reference>
<evidence type="ECO:0000313" key="1">
    <source>
        <dbReference type="EMBL" id="MQN88815.1"/>
    </source>
</evidence>
<dbReference type="RefSeq" id="WP_153114017.1">
    <property type="nucleotide sequence ID" value="NZ_VZAS01000179.1"/>
</dbReference>
<dbReference type="Proteomes" id="UP000420635">
    <property type="component" value="Unassembled WGS sequence"/>
</dbReference>